<dbReference type="Proteomes" id="UP001159363">
    <property type="component" value="Chromosome 8"/>
</dbReference>
<protein>
    <submittedName>
        <fullName evidence="1">Uncharacterized protein</fullName>
    </submittedName>
</protein>
<sequence>MTYFVKYFVALVRVCGIVSDMTREVNLIIYDTQYSIRCMIAEFDLGRRSSWAVSFTGGATLGWMKHWMLPVLAGASIEWSQSSVEPVLGDVSFGMSKSWGMAVVGGTRQEPVMGGVTLSRNQSWVKLVLAGTSLEWSWSWVVSALGAVSCWLKWSIQKVNGLVETSWSERKRLCVYGYRGRGWGSESEGVKSHSCGGLVACVDVDEGRAMVSKWQGHWRYEWCEGGVGGGGRGKCDYLRLIATTCDNFRPLATTCAYLRQLETTCDYLRQFVAICDYVRLLRLLANMCDYLRLRKRVWLVDGPGGGGSMGGGSRVGKEQAEYKLGAINTHYSIHSFCSEVRSKRMKYAWPAVCTDSPRNEAPLALISLSRYLIGIALEVKEESIVLNEDRYLLKRWVCIVKLQSSLAYDHTDKVRIRRTAGEIVFAPRITLIPNYLPFEFMTLKFVHKSQRQILKFAGADLRQDYFHHIPFKVTCSRVSSPLSLQVVMVPPSEIALNTVYKEVLFNPRPGHSGFPHVGIVPDDAVGRWVFPALSFRRRSMPLSALKTSWFKSRPNLFSRSLLGDQTRQASSTHHTQCDRGHRFRSPEVSLPDFHTWASGWIPPLAGRFPLRSPVSPALAFRRCSSVASLHTHRLLIERPNKYKHFVDRCRNSLRDGWEVERVKGMKEIVAEMGYCVVVRRQQCSPIGLARAEHRPQPYITSLGRIGSPGEGSSWEPLRVKLSMEKQRKIPEKTRRPVLSFGVRKSGIDSTGNRMRFA</sequence>
<reference evidence="1 2" key="1">
    <citation type="submission" date="2023-02" db="EMBL/GenBank/DDBJ databases">
        <title>LHISI_Scaffold_Assembly.</title>
        <authorList>
            <person name="Stuart O.P."/>
            <person name="Cleave R."/>
            <person name="Magrath M.J.L."/>
            <person name="Mikheyev A.S."/>
        </authorList>
    </citation>
    <scope>NUCLEOTIDE SEQUENCE [LARGE SCALE GENOMIC DNA]</scope>
    <source>
        <strain evidence="1">Daus_M_001</strain>
        <tissue evidence="1">Leg muscle</tissue>
    </source>
</reference>
<proteinExistence type="predicted"/>
<dbReference type="EMBL" id="JARBHB010000009">
    <property type="protein sequence ID" value="KAJ8876109.1"/>
    <property type="molecule type" value="Genomic_DNA"/>
</dbReference>
<evidence type="ECO:0000313" key="1">
    <source>
        <dbReference type="EMBL" id="KAJ8876109.1"/>
    </source>
</evidence>
<evidence type="ECO:0000313" key="2">
    <source>
        <dbReference type="Proteomes" id="UP001159363"/>
    </source>
</evidence>
<keyword evidence="2" id="KW-1185">Reference proteome</keyword>
<gene>
    <name evidence="1" type="ORF">PR048_024018</name>
</gene>
<accession>A0ABQ9GVP9</accession>
<organism evidence="1 2">
    <name type="scientific">Dryococelus australis</name>
    <dbReference type="NCBI Taxonomy" id="614101"/>
    <lineage>
        <taxon>Eukaryota</taxon>
        <taxon>Metazoa</taxon>
        <taxon>Ecdysozoa</taxon>
        <taxon>Arthropoda</taxon>
        <taxon>Hexapoda</taxon>
        <taxon>Insecta</taxon>
        <taxon>Pterygota</taxon>
        <taxon>Neoptera</taxon>
        <taxon>Polyneoptera</taxon>
        <taxon>Phasmatodea</taxon>
        <taxon>Verophasmatodea</taxon>
        <taxon>Anareolatae</taxon>
        <taxon>Phasmatidae</taxon>
        <taxon>Eurycanthinae</taxon>
        <taxon>Dryococelus</taxon>
    </lineage>
</organism>
<name>A0ABQ9GVP9_9NEOP</name>
<comment type="caution">
    <text evidence="1">The sequence shown here is derived from an EMBL/GenBank/DDBJ whole genome shotgun (WGS) entry which is preliminary data.</text>
</comment>